<keyword evidence="4" id="KW-0460">Magnesium</keyword>
<dbReference type="SUPFAM" id="SSF81301">
    <property type="entry name" value="Nucleotidyltransferase"/>
    <property type="match status" value="1"/>
</dbReference>
<dbReference type="Pfam" id="PF22600">
    <property type="entry name" value="MTPAP-like_central"/>
    <property type="match status" value="1"/>
</dbReference>
<dbReference type="InterPro" id="IPR045862">
    <property type="entry name" value="Trf4-like"/>
</dbReference>
<dbReference type="OrthoDB" id="273917at2759"/>
<name>K5WXM8_PHACS</name>
<dbReference type="Proteomes" id="UP000008370">
    <property type="component" value="Unassembled WGS sequence"/>
</dbReference>
<evidence type="ECO:0000256" key="4">
    <source>
        <dbReference type="ARBA" id="ARBA00022842"/>
    </source>
</evidence>
<evidence type="ECO:0000256" key="1">
    <source>
        <dbReference type="ARBA" id="ARBA00008593"/>
    </source>
</evidence>
<dbReference type="GO" id="GO:0031123">
    <property type="term" value="P:RNA 3'-end processing"/>
    <property type="evidence" value="ECO:0007669"/>
    <property type="project" value="TreeGrafter"/>
</dbReference>
<feature type="compositionally biased region" description="Low complexity" evidence="5">
    <location>
        <begin position="1"/>
        <end position="14"/>
    </location>
</feature>
<accession>K5WXM8</accession>
<dbReference type="EC" id="2.7.7.19" evidence="2"/>
<dbReference type="InterPro" id="IPR043519">
    <property type="entry name" value="NT_sf"/>
</dbReference>
<evidence type="ECO:0000256" key="3">
    <source>
        <dbReference type="ARBA" id="ARBA00022723"/>
    </source>
</evidence>
<dbReference type="GO" id="GO:0031499">
    <property type="term" value="C:TRAMP complex"/>
    <property type="evidence" value="ECO:0007669"/>
    <property type="project" value="TreeGrafter"/>
</dbReference>
<feature type="compositionally biased region" description="Acidic residues" evidence="5">
    <location>
        <begin position="77"/>
        <end position="86"/>
    </location>
</feature>
<dbReference type="InParanoid" id="K5WXM8"/>
<comment type="similarity">
    <text evidence="1">Belongs to the DNA polymerase type-B-like family.</text>
</comment>
<feature type="domain" description="Poly(A) RNA polymerase mitochondrial-like central palm" evidence="7">
    <location>
        <begin position="153"/>
        <end position="286"/>
    </location>
</feature>
<evidence type="ECO:0000256" key="5">
    <source>
        <dbReference type="SAM" id="MobiDB-lite"/>
    </source>
</evidence>
<sequence length="478" mass="52861">MDNSPSSRSGSVSKGKSKSRRSNEHKRKRDAETGPSNSNAIEFAAEAGPSTANGATRQNAANATFGGEDFVAFTFSDDNEEDDSEKEEVGPREWDKGKGKARDSEGSGRKRKHDEVDDGSTGRRRPVDAAVSKRAPWAAHVDWDRCNNVAEMLHKEVEAFVKYISPTQEEDEIRSLIVESISRAVTKAFPDARVLPFGSYETKLYLPLGDIDLVIESDSMAYNNKVNVLQALATTMKRAGITDKVTIIAKAKVPIIKFVTRHGRFSVDISLNQMNGVKAGTMIKRFLDHIPALQALVLITKSFLSQRSMNEVFTGGLGSYSIVCLAISFLQMHPKIRRGEIDSSKNLGVLVMEFFELYGCYFNYREVGISVRDGGSYYNKAQRGWADYKSPFLLSIEDPGDPSNDISRGSFGIVKVRTTLAGAHSIMTAAAYVHASYINARREGHYVRLSSHKDPEDMSILASVMGVTQEVSFRLRAW</sequence>
<dbReference type="HOGENOM" id="CLU_013572_4_1_1"/>
<dbReference type="CDD" id="cd05402">
    <property type="entry name" value="NT_PAP_TUTase"/>
    <property type="match status" value="1"/>
</dbReference>
<dbReference type="Gene3D" id="1.10.1410.10">
    <property type="match status" value="1"/>
</dbReference>
<dbReference type="GO" id="GO:0043634">
    <property type="term" value="P:polyadenylation-dependent ncRNA catabolic process"/>
    <property type="evidence" value="ECO:0007669"/>
    <property type="project" value="TreeGrafter"/>
</dbReference>
<feature type="compositionally biased region" description="Basic residues" evidence="5">
    <location>
        <begin position="15"/>
        <end position="28"/>
    </location>
</feature>
<reference evidence="8 9" key="1">
    <citation type="journal article" date="2012" name="BMC Genomics">
        <title>Comparative genomics of the white-rot fungi, Phanerochaete carnosa and P. chrysosporium, to elucidate the genetic basis of the distinct wood types they colonize.</title>
        <authorList>
            <person name="Suzuki H."/>
            <person name="MacDonald J."/>
            <person name="Syed K."/>
            <person name="Salamov A."/>
            <person name="Hori C."/>
            <person name="Aerts A."/>
            <person name="Henrissat B."/>
            <person name="Wiebenga A."/>
            <person name="vanKuyk P.A."/>
            <person name="Barry K."/>
            <person name="Lindquist E."/>
            <person name="LaButti K."/>
            <person name="Lapidus A."/>
            <person name="Lucas S."/>
            <person name="Coutinho P."/>
            <person name="Gong Y."/>
            <person name="Samejima M."/>
            <person name="Mahadevan R."/>
            <person name="Abou-Zaid M."/>
            <person name="de Vries R.P."/>
            <person name="Igarashi K."/>
            <person name="Yadav J.S."/>
            <person name="Grigoriev I.V."/>
            <person name="Master E.R."/>
        </authorList>
    </citation>
    <scope>NUCLEOTIDE SEQUENCE [LARGE SCALE GENOMIC DNA]</scope>
    <source>
        <strain evidence="8 9">HHB-10118-sp</strain>
    </source>
</reference>
<dbReference type="STRING" id="650164.K5WXM8"/>
<evidence type="ECO:0000313" key="9">
    <source>
        <dbReference type="Proteomes" id="UP000008370"/>
    </source>
</evidence>
<dbReference type="FunCoup" id="K5WXM8">
    <property type="interactions" value="208"/>
</dbReference>
<feature type="compositionally biased region" description="Basic and acidic residues" evidence="5">
    <location>
        <begin position="87"/>
        <end position="108"/>
    </location>
</feature>
<feature type="compositionally biased region" description="Polar residues" evidence="5">
    <location>
        <begin position="50"/>
        <end position="62"/>
    </location>
</feature>
<evidence type="ECO:0000313" key="8">
    <source>
        <dbReference type="EMBL" id="EKM55242.1"/>
    </source>
</evidence>
<keyword evidence="3" id="KW-0479">Metal-binding</keyword>
<dbReference type="RefSeq" id="XP_007395577.1">
    <property type="nucleotide sequence ID" value="XM_007395515.1"/>
</dbReference>
<evidence type="ECO:0000259" key="7">
    <source>
        <dbReference type="Pfam" id="PF22600"/>
    </source>
</evidence>
<dbReference type="GO" id="GO:0046872">
    <property type="term" value="F:metal ion binding"/>
    <property type="evidence" value="ECO:0007669"/>
    <property type="project" value="UniProtKB-KW"/>
</dbReference>
<dbReference type="AlphaFoldDB" id="K5WXM8"/>
<feature type="domain" description="PAP-associated" evidence="6">
    <location>
        <begin position="346"/>
        <end position="404"/>
    </location>
</feature>
<dbReference type="GeneID" id="18920836"/>
<dbReference type="GO" id="GO:0010605">
    <property type="term" value="P:negative regulation of macromolecule metabolic process"/>
    <property type="evidence" value="ECO:0007669"/>
    <property type="project" value="UniProtKB-ARBA"/>
</dbReference>
<proteinExistence type="inferred from homology"/>
<dbReference type="GO" id="GO:1990817">
    <property type="term" value="F:poly(A) RNA polymerase activity"/>
    <property type="evidence" value="ECO:0007669"/>
    <property type="project" value="UniProtKB-EC"/>
</dbReference>
<dbReference type="PANTHER" id="PTHR23092:SF15">
    <property type="entry name" value="INACTIVE NON-CANONICAL POLY(A) RNA POLYMERASE PROTEIN TRF4-2-RELATED"/>
    <property type="match status" value="1"/>
</dbReference>
<dbReference type="KEGG" id="pco:PHACADRAFT_93478"/>
<dbReference type="Gene3D" id="3.30.460.10">
    <property type="entry name" value="Beta Polymerase, domain 2"/>
    <property type="match status" value="1"/>
</dbReference>
<dbReference type="InterPro" id="IPR054708">
    <property type="entry name" value="MTPAP-like_central"/>
</dbReference>
<evidence type="ECO:0000259" key="6">
    <source>
        <dbReference type="Pfam" id="PF03828"/>
    </source>
</evidence>
<dbReference type="FunFam" id="1.10.1410.10:FF:000003">
    <property type="entry name" value="non-canonical poly(A) RNA polymerase PAPD7"/>
    <property type="match status" value="1"/>
</dbReference>
<dbReference type="Pfam" id="PF03828">
    <property type="entry name" value="PAP_assoc"/>
    <property type="match status" value="1"/>
</dbReference>
<dbReference type="GO" id="GO:0003729">
    <property type="term" value="F:mRNA binding"/>
    <property type="evidence" value="ECO:0007669"/>
    <property type="project" value="TreeGrafter"/>
</dbReference>
<evidence type="ECO:0000256" key="2">
    <source>
        <dbReference type="ARBA" id="ARBA00012388"/>
    </source>
</evidence>
<dbReference type="PANTHER" id="PTHR23092">
    <property type="entry name" value="POLY(A) RNA POLYMERASE"/>
    <property type="match status" value="1"/>
</dbReference>
<dbReference type="SUPFAM" id="SSF81631">
    <property type="entry name" value="PAP/OAS1 substrate-binding domain"/>
    <property type="match status" value="1"/>
</dbReference>
<feature type="region of interest" description="Disordered" evidence="5">
    <location>
        <begin position="1"/>
        <end position="131"/>
    </location>
</feature>
<protein>
    <recommendedName>
        <fullName evidence="2">polynucleotide adenylyltransferase</fullName>
        <ecNumber evidence="2">2.7.7.19</ecNumber>
    </recommendedName>
</protein>
<organism evidence="8 9">
    <name type="scientific">Phanerochaete carnosa (strain HHB-10118-sp)</name>
    <name type="common">White-rot fungus</name>
    <name type="synonym">Peniophora carnosa</name>
    <dbReference type="NCBI Taxonomy" id="650164"/>
    <lineage>
        <taxon>Eukaryota</taxon>
        <taxon>Fungi</taxon>
        <taxon>Dikarya</taxon>
        <taxon>Basidiomycota</taxon>
        <taxon>Agaricomycotina</taxon>
        <taxon>Agaricomycetes</taxon>
        <taxon>Polyporales</taxon>
        <taxon>Phanerochaetaceae</taxon>
        <taxon>Phanerochaete</taxon>
    </lineage>
</organism>
<dbReference type="GO" id="GO:0005730">
    <property type="term" value="C:nucleolus"/>
    <property type="evidence" value="ECO:0007669"/>
    <property type="project" value="TreeGrafter"/>
</dbReference>
<gene>
    <name evidence="8" type="ORF">PHACADRAFT_93478</name>
</gene>
<dbReference type="EMBL" id="JH930472">
    <property type="protein sequence ID" value="EKM55242.1"/>
    <property type="molecule type" value="Genomic_DNA"/>
</dbReference>
<dbReference type="InterPro" id="IPR002058">
    <property type="entry name" value="PAP_assoc"/>
</dbReference>
<keyword evidence="9" id="KW-1185">Reference proteome</keyword>